<proteinExistence type="predicted"/>
<dbReference type="InterPro" id="IPR015943">
    <property type="entry name" value="WD40/YVTN_repeat-like_dom_sf"/>
</dbReference>
<dbReference type="GeneID" id="87836493"/>
<evidence type="ECO:0000313" key="1">
    <source>
        <dbReference type="EMBL" id="KAK3293699.1"/>
    </source>
</evidence>
<dbReference type="Gene3D" id="2.130.10.10">
    <property type="entry name" value="YVTN repeat-like/Quinoprotein amine dehydrogenase"/>
    <property type="match status" value="1"/>
</dbReference>
<protein>
    <submittedName>
        <fullName evidence="1">Uncharacterized protein</fullName>
    </submittedName>
</protein>
<dbReference type="EMBL" id="JAUEPN010000006">
    <property type="protein sequence ID" value="KAK3293699.1"/>
    <property type="molecule type" value="Genomic_DNA"/>
</dbReference>
<keyword evidence="2" id="KW-1185">Reference proteome</keyword>
<accession>A0AAE0HCE9</accession>
<organism evidence="1 2">
    <name type="scientific">Chaetomium fimeti</name>
    <dbReference type="NCBI Taxonomy" id="1854472"/>
    <lineage>
        <taxon>Eukaryota</taxon>
        <taxon>Fungi</taxon>
        <taxon>Dikarya</taxon>
        <taxon>Ascomycota</taxon>
        <taxon>Pezizomycotina</taxon>
        <taxon>Sordariomycetes</taxon>
        <taxon>Sordariomycetidae</taxon>
        <taxon>Sordariales</taxon>
        <taxon>Chaetomiaceae</taxon>
        <taxon>Chaetomium</taxon>
    </lineage>
</organism>
<dbReference type="RefSeq" id="XP_062657213.1">
    <property type="nucleotide sequence ID" value="XM_062799545.1"/>
</dbReference>
<sequence>MKPSTPFLAHLGVLAPVVYGAVHNLFVGNLRPPAAIYALEFNDETNDFKLLKNNTADASHAWITFDVSPFYCV</sequence>
<dbReference type="Proteomes" id="UP001278766">
    <property type="component" value="Unassembled WGS sequence"/>
</dbReference>
<comment type="caution">
    <text evidence="1">The sequence shown here is derived from an EMBL/GenBank/DDBJ whole genome shotgun (WGS) entry which is preliminary data.</text>
</comment>
<reference evidence="1" key="1">
    <citation type="journal article" date="2023" name="Mol. Phylogenet. Evol.">
        <title>Genome-scale phylogeny and comparative genomics of the fungal order Sordariales.</title>
        <authorList>
            <person name="Hensen N."/>
            <person name="Bonometti L."/>
            <person name="Westerberg I."/>
            <person name="Brannstrom I.O."/>
            <person name="Guillou S."/>
            <person name="Cros-Aarteil S."/>
            <person name="Calhoun S."/>
            <person name="Haridas S."/>
            <person name="Kuo A."/>
            <person name="Mondo S."/>
            <person name="Pangilinan J."/>
            <person name="Riley R."/>
            <person name="LaButti K."/>
            <person name="Andreopoulos B."/>
            <person name="Lipzen A."/>
            <person name="Chen C."/>
            <person name="Yan M."/>
            <person name="Daum C."/>
            <person name="Ng V."/>
            <person name="Clum A."/>
            <person name="Steindorff A."/>
            <person name="Ohm R.A."/>
            <person name="Martin F."/>
            <person name="Silar P."/>
            <person name="Natvig D.O."/>
            <person name="Lalanne C."/>
            <person name="Gautier V."/>
            <person name="Ament-Velasquez S.L."/>
            <person name="Kruys A."/>
            <person name="Hutchinson M.I."/>
            <person name="Powell A.J."/>
            <person name="Barry K."/>
            <person name="Miller A.N."/>
            <person name="Grigoriev I.V."/>
            <person name="Debuchy R."/>
            <person name="Gladieux P."/>
            <person name="Hiltunen Thoren M."/>
            <person name="Johannesson H."/>
        </authorList>
    </citation>
    <scope>NUCLEOTIDE SEQUENCE</scope>
    <source>
        <strain evidence="1">CBS 168.71</strain>
    </source>
</reference>
<dbReference type="AlphaFoldDB" id="A0AAE0HCE9"/>
<name>A0AAE0HCE9_9PEZI</name>
<gene>
    <name evidence="1" type="ORF">B0H64DRAFT_218645</name>
</gene>
<reference evidence="1" key="2">
    <citation type="submission" date="2023-06" db="EMBL/GenBank/DDBJ databases">
        <authorList>
            <consortium name="Lawrence Berkeley National Laboratory"/>
            <person name="Haridas S."/>
            <person name="Hensen N."/>
            <person name="Bonometti L."/>
            <person name="Westerberg I."/>
            <person name="Brannstrom I.O."/>
            <person name="Guillou S."/>
            <person name="Cros-Aarteil S."/>
            <person name="Calhoun S."/>
            <person name="Kuo A."/>
            <person name="Mondo S."/>
            <person name="Pangilinan J."/>
            <person name="Riley R."/>
            <person name="Labutti K."/>
            <person name="Andreopoulos B."/>
            <person name="Lipzen A."/>
            <person name="Chen C."/>
            <person name="Yanf M."/>
            <person name="Daum C."/>
            <person name="Ng V."/>
            <person name="Clum A."/>
            <person name="Steindorff A."/>
            <person name="Ohm R."/>
            <person name="Martin F."/>
            <person name="Silar P."/>
            <person name="Natvig D."/>
            <person name="Lalanne C."/>
            <person name="Gautier V."/>
            <person name="Ament-Velasquez S.L."/>
            <person name="Kruys A."/>
            <person name="Hutchinson M.I."/>
            <person name="Powell A.J."/>
            <person name="Barry K."/>
            <person name="Miller A.N."/>
            <person name="Grigoriev I.V."/>
            <person name="Debuchy R."/>
            <person name="Gladieux P."/>
            <person name="Thoren M.H."/>
            <person name="Johannesson H."/>
        </authorList>
    </citation>
    <scope>NUCLEOTIDE SEQUENCE</scope>
    <source>
        <strain evidence="1">CBS 168.71</strain>
    </source>
</reference>
<evidence type="ECO:0000313" key="2">
    <source>
        <dbReference type="Proteomes" id="UP001278766"/>
    </source>
</evidence>